<reference evidence="1" key="1">
    <citation type="submission" date="2023-06" db="EMBL/GenBank/DDBJ databases">
        <authorList>
            <consortium name="Lawrence Berkeley National Laboratory"/>
            <person name="Ahrendt S."/>
            <person name="Sahu N."/>
            <person name="Indic B."/>
            <person name="Wong-Bajracharya J."/>
            <person name="Merenyi Z."/>
            <person name="Ke H.-M."/>
            <person name="Monk M."/>
            <person name="Kocsube S."/>
            <person name="Drula E."/>
            <person name="Lipzen A."/>
            <person name="Balint B."/>
            <person name="Henrissat B."/>
            <person name="Andreopoulos B."/>
            <person name="Martin F.M."/>
            <person name="Harder C.B."/>
            <person name="Rigling D."/>
            <person name="Ford K.L."/>
            <person name="Foster G.D."/>
            <person name="Pangilinan J."/>
            <person name="Papanicolaou A."/>
            <person name="Barry K."/>
            <person name="LaButti K."/>
            <person name="Viragh M."/>
            <person name="Koriabine M."/>
            <person name="Yan M."/>
            <person name="Riley R."/>
            <person name="Champramary S."/>
            <person name="Plett K.L."/>
            <person name="Tsai I.J."/>
            <person name="Slot J."/>
            <person name="Sipos G."/>
            <person name="Plett J."/>
            <person name="Nagy L.G."/>
            <person name="Grigoriev I.V."/>
        </authorList>
    </citation>
    <scope>NUCLEOTIDE SEQUENCE</scope>
    <source>
        <strain evidence="1">FPL87.14</strain>
    </source>
</reference>
<keyword evidence="2" id="KW-1185">Reference proteome</keyword>
<evidence type="ECO:0000313" key="2">
    <source>
        <dbReference type="Proteomes" id="UP001175226"/>
    </source>
</evidence>
<protein>
    <submittedName>
        <fullName evidence="1">Uncharacterized protein</fullName>
    </submittedName>
</protein>
<dbReference type="EMBL" id="JAUEPT010000225">
    <property type="protein sequence ID" value="KAK0429643.1"/>
    <property type="molecule type" value="Genomic_DNA"/>
</dbReference>
<sequence>MPSSVTIIPRKDPPAKLPAKPCYGDIFVVEESLTMPFHKLLAVAMNTASIKTTVTPACRRIVETICSSSRFSEKLGRRRPGILCHAPLGAEGDTRPWIFLMGTFDGHDEINLPQIYQDFAITVCTDTTKDWEGKFTIRTSPNWRMFPPTKTQWVVVIPMSPQSGKLPVERWICFGDQNIPYTIEPSEFSKLTKYSRGKLKEFTGKIMSDRNYLTKVAKDIQKHELKYRAQKKREYASSCRSSQMHHLQQGMRSMQLTDFTNIEFDRASMQRSSPGKKPVASVYSKASARVVL</sequence>
<gene>
    <name evidence="1" type="ORF">EV421DRAFT_2042614</name>
</gene>
<accession>A0AA39IVC3</accession>
<comment type="caution">
    <text evidence="1">The sequence shown here is derived from an EMBL/GenBank/DDBJ whole genome shotgun (WGS) entry which is preliminary data.</text>
</comment>
<evidence type="ECO:0000313" key="1">
    <source>
        <dbReference type="EMBL" id="KAK0429643.1"/>
    </source>
</evidence>
<proteinExistence type="predicted"/>
<dbReference type="Proteomes" id="UP001175226">
    <property type="component" value="Unassembled WGS sequence"/>
</dbReference>
<name>A0AA39IVC3_9AGAR</name>
<organism evidence="1 2">
    <name type="scientific">Armillaria borealis</name>
    <dbReference type="NCBI Taxonomy" id="47425"/>
    <lineage>
        <taxon>Eukaryota</taxon>
        <taxon>Fungi</taxon>
        <taxon>Dikarya</taxon>
        <taxon>Basidiomycota</taxon>
        <taxon>Agaricomycotina</taxon>
        <taxon>Agaricomycetes</taxon>
        <taxon>Agaricomycetidae</taxon>
        <taxon>Agaricales</taxon>
        <taxon>Marasmiineae</taxon>
        <taxon>Physalacriaceae</taxon>
        <taxon>Armillaria</taxon>
    </lineage>
</organism>
<dbReference type="AlphaFoldDB" id="A0AA39IVC3"/>